<feature type="region of interest" description="Disordered" evidence="2">
    <location>
        <begin position="181"/>
        <end position="206"/>
    </location>
</feature>
<keyword evidence="1" id="KW-0175">Coiled coil</keyword>
<evidence type="ECO:0000313" key="4">
    <source>
        <dbReference type="Proteomes" id="UP000596661"/>
    </source>
</evidence>
<evidence type="ECO:0000256" key="2">
    <source>
        <dbReference type="SAM" id="MobiDB-lite"/>
    </source>
</evidence>
<keyword evidence="4" id="KW-1185">Reference proteome</keyword>
<dbReference type="EnsemblPlants" id="evm.model.05.929">
    <property type="protein sequence ID" value="cds.evm.model.05.929"/>
    <property type="gene ID" value="evm.TU.05.929"/>
</dbReference>
<name>A0A803PSG7_CANSA</name>
<dbReference type="EMBL" id="UZAU01000475">
    <property type="status" value="NOT_ANNOTATED_CDS"/>
    <property type="molecule type" value="Genomic_DNA"/>
</dbReference>
<proteinExistence type="predicted"/>
<reference evidence="3" key="1">
    <citation type="submission" date="2018-11" db="EMBL/GenBank/DDBJ databases">
        <authorList>
            <person name="Grassa J C."/>
        </authorList>
    </citation>
    <scope>NUCLEOTIDE SEQUENCE [LARGE SCALE GENOMIC DNA]</scope>
</reference>
<dbReference type="InterPro" id="IPR027267">
    <property type="entry name" value="AH/BAR_dom_sf"/>
</dbReference>
<organism evidence="3 4">
    <name type="scientific">Cannabis sativa</name>
    <name type="common">Hemp</name>
    <name type="synonym">Marijuana</name>
    <dbReference type="NCBI Taxonomy" id="3483"/>
    <lineage>
        <taxon>Eukaryota</taxon>
        <taxon>Viridiplantae</taxon>
        <taxon>Streptophyta</taxon>
        <taxon>Embryophyta</taxon>
        <taxon>Tracheophyta</taxon>
        <taxon>Spermatophyta</taxon>
        <taxon>Magnoliopsida</taxon>
        <taxon>eudicotyledons</taxon>
        <taxon>Gunneridae</taxon>
        <taxon>Pentapetalae</taxon>
        <taxon>rosids</taxon>
        <taxon>fabids</taxon>
        <taxon>Rosales</taxon>
        <taxon>Cannabaceae</taxon>
        <taxon>Cannabis</taxon>
    </lineage>
</organism>
<reference evidence="3" key="2">
    <citation type="submission" date="2021-03" db="UniProtKB">
        <authorList>
            <consortium name="EnsemblPlants"/>
        </authorList>
    </citation>
    <scope>IDENTIFICATION</scope>
</reference>
<dbReference type="Proteomes" id="UP000596661">
    <property type="component" value="Chromosome 5"/>
</dbReference>
<feature type="coiled-coil region" evidence="1">
    <location>
        <begin position="94"/>
        <end position="135"/>
    </location>
</feature>
<protein>
    <submittedName>
        <fullName evidence="3">Uncharacterized protein</fullName>
    </submittedName>
</protein>
<evidence type="ECO:0000313" key="3">
    <source>
        <dbReference type="EnsemblPlants" id="cds.evm.model.05.929"/>
    </source>
</evidence>
<accession>A0A803PSG7</accession>
<feature type="compositionally biased region" description="Acidic residues" evidence="2">
    <location>
        <begin position="186"/>
        <end position="197"/>
    </location>
</feature>
<dbReference type="Gramene" id="evm.model.05.929">
    <property type="protein sequence ID" value="cds.evm.model.05.929"/>
    <property type="gene ID" value="evm.TU.05.929"/>
</dbReference>
<dbReference type="SUPFAM" id="SSF103657">
    <property type="entry name" value="BAR/IMD domain-like"/>
    <property type="match status" value="1"/>
</dbReference>
<sequence>MSRSNPPIETEGSQLCSQHATNSWRNLWTLDSSDWDLAIRGSTEDLTKRSCFFSGLRHTSPIIPTIEMLETELRKVREHRDVVVKKWSNSEAEVEEAKKQHQTDQQRIKELEDSLKSLQADLAKKQLDHDQKLKELEVETKERVNNIGRRTIYQIWSFNPELDFGFLGDKGEDMLAFCEKTRKEDLGEEEETEAEEEGPTKSPMLM</sequence>
<dbReference type="AlphaFoldDB" id="A0A803PSG7"/>
<evidence type="ECO:0000256" key="1">
    <source>
        <dbReference type="SAM" id="Coils"/>
    </source>
</evidence>